<feature type="domain" description="Putative Flp pilus-assembly TadG-like N-terminal" evidence="2">
    <location>
        <begin position="8"/>
        <end position="55"/>
    </location>
</feature>
<keyword evidence="1" id="KW-0472">Membrane</keyword>
<evidence type="ECO:0000259" key="2">
    <source>
        <dbReference type="Pfam" id="PF13400"/>
    </source>
</evidence>
<accession>A0A1V3BXU4</accession>
<dbReference type="STRING" id="501010.NOSIN_05130"/>
<dbReference type="OrthoDB" id="3431582at2"/>
<dbReference type="EMBL" id="MCOK01000001">
    <property type="protein sequence ID" value="OOC53275.1"/>
    <property type="molecule type" value="Genomic_DNA"/>
</dbReference>
<reference evidence="4" key="1">
    <citation type="submission" date="2016-08" db="EMBL/GenBank/DDBJ databases">
        <authorList>
            <person name="Tokovenko B."/>
            <person name="Kalinowski J."/>
        </authorList>
    </citation>
    <scope>NUCLEOTIDE SEQUENCE [LARGE SCALE GENOMIC DNA]</scope>
    <source>
        <strain evidence="4">UTMC102</strain>
    </source>
</reference>
<dbReference type="InterPro" id="IPR028087">
    <property type="entry name" value="Tad_N"/>
</dbReference>
<evidence type="ECO:0000256" key="1">
    <source>
        <dbReference type="SAM" id="Phobius"/>
    </source>
</evidence>
<organism evidence="3 4">
    <name type="scientific">Nocardiopsis sinuspersici</name>
    <dbReference type="NCBI Taxonomy" id="501010"/>
    <lineage>
        <taxon>Bacteria</taxon>
        <taxon>Bacillati</taxon>
        <taxon>Actinomycetota</taxon>
        <taxon>Actinomycetes</taxon>
        <taxon>Streptosporangiales</taxon>
        <taxon>Nocardiopsidaceae</taxon>
        <taxon>Nocardiopsis</taxon>
    </lineage>
</organism>
<dbReference type="RefSeq" id="WP_077689637.1">
    <property type="nucleotide sequence ID" value="NZ_MCOK01000001.1"/>
</dbReference>
<keyword evidence="4" id="KW-1185">Reference proteome</keyword>
<evidence type="ECO:0000313" key="4">
    <source>
        <dbReference type="Proteomes" id="UP000189004"/>
    </source>
</evidence>
<keyword evidence="1" id="KW-0812">Transmembrane</keyword>
<protein>
    <recommendedName>
        <fullName evidence="2">Putative Flp pilus-assembly TadG-like N-terminal domain-containing protein</fullName>
    </recommendedName>
</protein>
<dbReference type="Pfam" id="PF13400">
    <property type="entry name" value="Tad"/>
    <property type="match status" value="1"/>
</dbReference>
<gene>
    <name evidence="3" type="ORF">NOSIN_05130</name>
</gene>
<comment type="caution">
    <text evidence="3">The sequence shown here is derived from an EMBL/GenBank/DDBJ whole genome shotgun (WGS) entry which is preliminary data.</text>
</comment>
<dbReference type="AlphaFoldDB" id="A0A1V3BXU4"/>
<name>A0A1V3BXU4_9ACTN</name>
<sequence>MTRPDDKGQTTAFVAVMASALLLCLGLVTDGGGVLRARNEAATLAQEAARAGAQQLDWAAYREGTDEVALDPSAASAAAHSFLGAAGATGTVAVSGDTVTVTCSVPYSFTLLPMGSTTVDATATARPHTQPTP</sequence>
<evidence type="ECO:0000313" key="3">
    <source>
        <dbReference type="EMBL" id="OOC53275.1"/>
    </source>
</evidence>
<keyword evidence="1" id="KW-1133">Transmembrane helix</keyword>
<feature type="transmembrane region" description="Helical" evidence="1">
    <location>
        <begin position="12"/>
        <end position="29"/>
    </location>
</feature>
<dbReference type="Proteomes" id="UP000189004">
    <property type="component" value="Unassembled WGS sequence"/>
</dbReference>
<proteinExistence type="predicted"/>